<gene>
    <name evidence="2" type="ORF">DFW101_0346</name>
</gene>
<dbReference type="RefSeq" id="WP_009179810.1">
    <property type="nucleotide sequence ID" value="NZ_CM001368.1"/>
</dbReference>
<organism evidence="2 3">
    <name type="scientific">Solidesulfovibrio carbinoliphilus subsp. oakridgensis</name>
    <dbReference type="NCBI Taxonomy" id="694327"/>
    <lineage>
        <taxon>Bacteria</taxon>
        <taxon>Pseudomonadati</taxon>
        <taxon>Thermodesulfobacteriota</taxon>
        <taxon>Desulfovibrionia</taxon>
        <taxon>Desulfovibrionales</taxon>
        <taxon>Desulfovibrionaceae</taxon>
        <taxon>Solidesulfovibrio</taxon>
    </lineage>
</organism>
<dbReference type="Proteomes" id="UP000004662">
    <property type="component" value="Chromosome"/>
</dbReference>
<proteinExistence type="predicted"/>
<accession>G7QD57</accession>
<protein>
    <submittedName>
        <fullName evidence="2">Uncharacterized protein</fullName>
    </submittedName>
</protein>
<dbReference type="AlphaFoldDB" id="G7QD57"/>
<dbReference type="HOGENOM" id="CLU_144682_0_0_7"/>
<dbReference type="eggNOG" id="ENOG5030T84">
    <property type="taxonomic scope" value="Bacteria"/>
</dbReference>
<reference evidence="3" key="1">
    <citation type="journal article" date="2015" name="Genome Announc.">
        <title>High-Quality Draft Genome Sequence of Desulfovibrio carbinoliphilus FW-101-2B, an Organic Acid-Oxidizing Sulfate-Reducing Bacterium Isolated from Uranium(VI)-Contaminated Groundwater.</title>
        <authorList>
            <person name="Ramsay B.D."/>
            <person name="Hwang C."/>
            <person name="Woo H.L."/>
            <person name="Carroll S.L."/>
            <person name="Lucas S."/>
            <person name="Han J."/>
            <person name="Lapidus A.L."/>
            <person name="Cheng J.F."/>
            <person name="Goodwin L.A."/>
            <person name="Pitluck S."/>
            <person name="Peters L."/>
            <person name="Chertkov O."/>
            <person name="Held B."/>
            <person name="Detter J.C."/>
            <person name="Han C.S."/>
            <person name="Tapia R."/>
            <person name="Land M.L."/>
            <person name="Hauser L.J."/>
            <person name="Kyrpides N.C."/>
            <person name="Ivanova N.N."/>
            <person name="Mikhailova N."/>
            <person name="Pagani I."/>
            <person name="Woyke T."/>
            <person name="Arkin A.P."/>
            <person name="Dehal P."/>
            <person name="Chivian D."/>
            <person name="Criddle C.S."/>
            <person name="Wu W."/>
            <person name="Chakraborty R."/>
            <person name="Hazen T.C."/>
            <person name="Fields M.W."/>
        </authorList>
    </citation>
    <scope>NUCLEOTIDE SEQUENCE [LARGE SCALE GENOMIC DNA]</scope>
    <source>
        <strain evidence="3">FW-101-2B</strain>
    </source>
</reference>
<feature type="coiled-coil region" evidence="1">
    <location>
        <begin position="116"/>
        <end position="143"/>
    </location>
</feature>
<sequence length="144" mass="16087">MKSAARRLSLLDLPSLNLDADIAMSMDRIVEAAGLSRAEAVDRLNAAARRYGVRLASGSAKELGLATFEKWLNPKETEYMPTIRALNLFCHVFEAQGPLDLLARSHGMGWRIIGGEDAKLLELARTERQIKALRERKRKIEAEL</sequence>
<evidence type="ECO:0000313" key="3">
    <source>
        <dbReference type="Proteomes" id="UP000004662"/>
    </source>
</evidence>
<name>G7QD57_9BACT</name>
<evidence type="ECO:0000313" key="2">
    <source>
        <dbReference type="EMBL" id="EHJ46363.1"/>
    </source>
</evidence>
<evidence type="ECO:0000256" key="1">
    <source>
        <dbReference type="SAM" id="Coils"/>
    </source>
</evidence>
<keyword evidence="1" id="KW-0175">Coiled coil</keyword>
<dbReference type="STRING" id="694327.DFW101_0346"/>
<dbReference type="EMBL" id="CM001368">
    <property type="protein sequence ID" value="EHJ46363.1"/>
    <property type="molecule type" value="Genomic_DNA"/>
</dbReference>
<keyword evidence="3" id="KW-1185">Reference proteome</keyword>